<evidence type="ECO:0000313" key="1">
    <source>
        <dbReference type="EMBL" id="KAI4548449.1"/>
    </source>
</evidence>
<accession>A0AAD4UQK1</accession>
<comment type="caution">
    <text evidence="1">The sequence shown here is derived from an EMBL/GenBank/DDBJ whole genome shotgun (WGS) entry which is preliminary data.</text>
</comment>
<gene>
    <name evidence="1" type="ORF">MG293_000779</name>
</gene>
<name>A0AAD4UQK1_OVIAM</name>
<evidence type="ECO:0000313" key="2">
    <source>
        <dbReference type="Proteomes" id="UP001214576"/>
    </source>
</evidence>
<organism evidence="1 2">
    <name type="scientific">Ovis ammon polii</name>
    <dbReference type="NCBI Taxonomy" id="230172"/>
    <lineage>
        <taxon>Eukaryota</taxon>
        <taxon>Metazoa</taxon>
        <taxon>Chordata</taxon>
        <taxon>Craniata</taxon>
        <taxon>Vertebrata</taxon>
        <taxon>Euteleostomi</taxon>
        <taxon>Mammalia</taxon>
        <taxon>Eutheria</taxon>
        <taxon>Laurasiatheria</taxon>
        <taxon>Artiodactyla</taxon>
        <taxon>Ruminantia</taxon>
        <taxon>Pecora</taxon>
        <taxon>Bovidae</taxon>
        <taxon>Caprinae</taxon>
        <taxon>Ovis</taxon>
    </lineage>
</organism>
<sequence>MPTFPMAGAIFKAAAVLEQGVVRPSRTNTVTELSWWLQESACNVGDLGLVPGLGRSPGEGNGYSLQYFGLENSTDCTVHGVTKSRTGLSNFHSLYFWEESENISVLQYSESRVKWCSYLILKLPHKHTQFSSATQLCPTLCDPMDGNTWTGIPSIINFRSLLTLMSIRDGGAEWGAVYGVTLSRTRLKRLSSGSSMF</sequence>
<dbReference type="AlphaFoldDB" id="A0AAD4UQK1"/>
<protein>
    <submittedName>
        <fullName evidence="1">Uncharacterized protein</fullName>
    </submittedName>
</protein>
<proteinExistence type="predicted"/>
<dbReference type="Proteomes" id="UP001214576">
    <property type="component" value="Unassembled WGS sequence"/>
</dbReference>
<reference evidence="1" key="1">
    <citation type="submission" date="2022-03" db="EMBL/GenBank/DDBJ databases">
        <title>Genomic analyses of argali, domestic sheep and their hybrids provide insights into chromosomal evolution, heterosis and genetic basis of agronomic traits.</title>
        <authorList>
            <person name="Li M."/>
        </authorList>
    </citation>
    <scope>NUCLEOTIDE SEQUENCE</scope>
    <source>
        <strain evidence="1">CAU-MHL-2022a</strain>
        <tissue evidence="1">Skin</tissue>
    </source>
</reference>
<keyword evidence="2" id="KW-1185">Reference proteome</keyword>
<dbReference type="EMBL" id="JAKZEL010000001">
    <property type="protein sequence ID" value="KAI4548449.1"/>
    <property type="molecule type" value="Genomic_DNA"/>
</dbReference>